<dbReference type="EMBL" id="CP133613">
    <property type="protein sequence ID" value="WMV13542.1"/>
    <property type="molecule type" value="Genomic_DNA"/>
</dbReference>
<evidence type="ECO:0000313" key="1">
    <source>
        <dbReference type="EMBL" id="WMV13542.1"/>
    </source>
</evidence>
<sequence>ICVAEDHLAQLVGIADTLGDLPFGRFHRLLALSISLFTFWIAGRYGTTSWDCSVTRRLLHFIVNLIFPCRAQHIGTKGDLQAFISSFFLSALFLLAK</sequence>
<gene>
    <name evidence="1" type="ORF">MTR67_006927</name>
</gene>
<feature type="non-terminal residue" evidence="1">
    <location>
        <position position="1"/>
    </location>
</feature>
<proteinExistence type="predicted"/>
<reference evidence="1" key="1">
    <citation type="submission" date="2023-08" db="EMBL/GenBank/DDBJ databases">
        <title>A de novo genome assembly of Solanum verrucosum Schlechtendal, a Mexican diploid species geographically isolated from the other diploid A-genome species in potato relatives.</title>
        <authorList>
            <person name="Hosaka K."/>
        </authorList>
    </citation>
    <scope>NUCLEOTIDE SEQUENCE</scope>
    <source>
        <tissue evidence="1">Young leaves</tissue>
    </source>
</reference>
<protein>
    <submittedName>
        <fullName evidence="1">Uncharacterized protein</fullName>
    </submittedName>
</protein>
<dbReference type="AlphaFoldDB" id="A0AAF0PYW6"/>
<dbReference type="Proteomes" id="UP001234989">
    <property type="component" value="Chromosome 2"/>
</dbReference>
<name>A0AAF0PYW6_SOLVR</name>
<evidence type="ECO:0000313" key="2">
    <source>
        <dbReference type="Proteomes" id="UP001234989"/>
    </source>
</evidence>
<keyword evidence="2" id="KW-1185">Reference proteome</keyword>
<organism evidence="1 2">
    <name type="scientific">Solanum verrucosum</name>
    <dbReference type="NCBI Taxonomy" id="315347"/>
    <lineage>
        <taxon>Eukaryota</taxon>
        <taxon>Viridiplantae</taxon>
        <taxon>Streptophyta</taxon>
        <taxon>Embryophyta</taxon>
        <taxon>Tracheophyta</taxon>
        <taxon>Spermatophyta</taxon>
        <taxon>Magnoliopsida</taxon>
        <taxon>eudicotyledons</taxon>
        <taxon>Gunneridae</taxon>
        <taxon>Pentapetalae</taxon>
        <taxon>asterids</taxon>
        <taxon>lamiids</taxon>
        <taxon>Solanales</taxon>
        <taxon>Solanaceae</taxon>
        <taxon>Solanoideae</taxon>
        <taxon>Solaneae</taxon>
        <taxon>Solanum</taxon>
    </lineage>
</organism>
<accession>A0AAF0PYW6</accession>